<dbReference type="GO" id="GO:0005992">
    <property type="term" value="P:trehalose biosynthetic process"/>
    <property type="evidence" value="ECO:0007669"/>
    <property type="project" value="InterPro"/>
</dbReference>
<comment type="similarity">
    <text evidence="2">In the C-terminal section; belongs to the trehalose phosphatase family.</text>
</comment>
<dbReference type="Gene3D" id="3.40.50.1000">
    <property type="entry name" value="HAD superfamily/HAD-like"/>
    <property type="match status" value="1"/>
</dbReference>
<protein>
    <submittedName>
        <fullName evidence="3">Sesquithujene synthase A</fullName>
    </submittedName>
</protein>
<dbReference type="Proteomes" id="UP001190700">
    <property type="component" value="Unassembled WGS sequence"/>
</dbReference>
<name>A0AAE0BPW3_9CHLO</name>
<evidence type="ECO:0000256" key="2">
    <source>
        <dbReference type="ARBA" id="ARBA00006330"/>
    </source>
</evidence>
<proteinExistence type="inferred from homology"/>
<dbReference type="InterPro" id="IPR001830">
    <property type="entry name" value="Glyco_trans_20"/>
</dbReference>
<evidence type="ECO:0000313" key="3">
    <source>
        <dbReference type="EMBL" id="KAK3240571.1"/>
    </source>
</evidence>
<dbReference type="FunFam" id="3.40.50.1000:FF:000052">
    <property type="entry name" value="Alpha,alpha-trehalose-phosphate synthase [UDP-forming] 6"/>
    <property type="match status" value="1"/>
</dbReference>
<dbReference type="Pfam" id="PF02358">
    <property type="entry name" value="Trehalose_PPase"/>
    <property type="match status" value="1"/>
</dbReference>
<comment type="similarity">
    <text evidence="1">In the N-terminal section; belongs to the glycosyltransferase 20 family.</text>
</comment>
<reference evidence="3 4" key="1">
    <citation type="journal article" date="2015" name="Genome Biol. Evol.">
        <title>Comparative Genomics of a Bacterivorous Green Alga Reveals Evolutionary Causalities and Consequences of Phago-Mixotrophic Mode of Nutrition.</title>
        <authorList>
            <person name="Burns J.A."/>
            <person name="Paasch A."/>
            <person name="Narechania A."/>
            <person name="Kim E."/>
        </authorList>
    </citation>
    <scope>NUCLEOTIDE SEQUENCE [LARGE SCALE GENOMIC DNA]</scope>
    <source>
        <strain evidence="3 4">PLY_AMNH</strain>
    </source>
</reference>
<dbReference type="GO" id="GO:0004805">
    <property type="term" value="F:trehalose-phosphatase activity"/>
    <property type="evidence" value="ECO:0007669"/>
    <property type="project" value="TreeGrafter"/>
</dbReference>
<dbReference type="InterPro" id="IPR003337">
    <property type="entry name" value="Trehalose_PPase"/>
</dbReference>
<accession>A0AAE0BPW3</accession>
<keyword evidence="4" id="KW-1185">Reference proteome</keyword>
<dbReference type="EMBL" id="LGRX02033603">
    <property type="protein sequence ID" value="KAK3240571.1"/>
    <property type="molecule type" value="Genomic_DNA"/>
</dbReference>
<dbReference type="AlphaFoldDB" id="A0AAE0BPW3"/>
<dbReference type="GO" id="GO:0005829">
    <property type="term" value="C:cytosol"/>
    <property type="evidence" value="ECO:0007669"/>
    <property type="project" value="TreeGrafter"/>
</dbReference>
<comment type="caution">
    <text evidence="3">The sequence shown here is derived from an EMBL/GenBank/DDBJ whole genome shotgun (WGS) entry which is preliminary data.</text>
</comment>
<organism evidence="3 4">
    <name type="scientific">Cymbomonas tetramitiformis</name>
    <dbReference type="NCBI Taxonomy" id="36881"/>
    <lineage>
        <taxon>Eukaryota</taxon>
        <taxon>Viridiplantae</taxon>
        <taxon>Chlorophyta</taxon>
        <taxon>Pyramimonadophyceae</taxon>
        <taxon>Pyramimonadales</taxon>
        <taxon>Pyramimonadaceae</taxon>
        <taxon>Cymbomonas</taxon>
    </lineage>
</organism>
<evidence type="ECO:0000313" key="4">
    <source>
        <dbReference type="Proteomes" id="UP001190700"/>
    </source>
</evidence>
<dbReference type="InterPro" id="IPR023214">
    <property type="entry name" value="HAD_sf"/>
</dbReference>
<dbReference type="InterPro" id="IPR036412">
    <property type="entry name" value="HAD-like_sf"/>
</dbReference>
<dbReference type="PANTHER" id="PTHR10788">
    <property type="entry name" value="TREHALOSE-6-PHOSPHATE SYNTHASE"/>
    <property type="match status" value="1"/>
</dbReference>
<feature type="non-terminal residue" evidence="3">
    <location>
        <position position="1"/>
    </location>
</feature>
<gene>
    <name evidence="3" type="ORF">CYMTET_49590</name>
</gene>
<evidence type="ECO:0000256" key="1">
    <source>
        <dbReference type="ARBA" id="ARBA00005409"/>
    </source>
</evidence>
<sequence length="159" mass="17406">ESATCALHCYGISLQIHQLDWNAKWCVVGAESQAKELVGHLEDLLVGEPVDVSVGQSTVEIKPKGINKGSAVERVLQYVAEEGGLTDMVMCVGDDRSDEEMFVGLRARRSQFGTEDCKVFACTVGQKPSKAEYYVNDPAEVLEILKACTHISKDKELQS</sequence>
<dbReference type="PANTHER" id="PTHR10788:SF94">
    <property type="entry name" value="ALPHA,ALPHA-TREHALOSE-PHOSPHATE SYNTHASE [UDP-FORMING] 5"/>
    <property type="match status" value="1"/>
</dbReference>
<dbReference type="SUPFAM" id="SSF56784">
    <property type="entry name" value="HAD-like"/>
    <property type="match status" value="1"/>
</dbReference>